<evidence type="ECO:0000256" key="12">
    <source>
        <dbReference type="RuleBase" id="RU000579"/>
    </source>
</evidence>
<keyword evidence="6 12" id="KW-0028">Amino-acid biosynthesis</keyword>
<comment type="pathway">
    <text evidence="2 12">Amino-acid biosynthesis; L-methionine biosynthesis via de novo pathway; L-homoserine from L-aspartate: step 3/3.</text>
</comment>
<organism evidence="16 17">
    <name type="scientific">Alkalihalobacillus alcalophilus ATCC 27647 = CGMCC 1.3604</name>
    <dbReference type="NCBI Taxonomy" id="1218173"/>
    <lineage>
        <taxon>Bacteria</taxon>
        <taxon>Bacillati</taxon>
        <taxon>Bacillota</taxon>
        <taxon>Bacilli</taxon>
        <taxon>Bacillales</taxon>
        <taxon>Bacillaceae</taxon>
        <taxon>Alkalihalobacillus</taxon>
    </lineage>
</organism>
<evidence type="ECO:0000313" key="17">
    <source>
        <dbReference type="Proteomes" id="UP000297014"/>
    </source>
</evidence>
<dbReference type="UniPathway" id="UPA00050">
    <property type="reaction ID" value="UER00063"/>
</dbReference>
<evidence type="ECO:0000256" key="11">
    <source>
        <dbReference type="ARBA" id="ARBA00048841"/>
    </source>
</evidence>
<dbReference type="EC" id="1.1.1.3" evidence="4 12"/>
<reference evidence="16 17" key="1">
    <citation type="submission" date="2014-01" db="EMBL/GenBank/DDBJ databases">
        <title>Draft genome sequencing of Bacillus alcalophilus CGMCC 1.3604.</title>
        <authorList>
            <person name="Yang J."/>
            <person name="Diao L."/>
            <person name="Yang S."/>
        </authorList>
    </citation>
    <scope>NUCLEOTIDE SEQUENCE [LARGE SCALE GENOMIC DNA]</scope>
    <source>
        <strain evidence="16 17">CGMCC 1.3604</strain>
    </source>
</reference>
<keyword evidence="7 12" id="KW-0791">Threonine biosynthesis</keyword>
<dbReference type="NCBIfam" id="NF004976">
    <property type="entry name" value="PRK06349.1"/>
    <property type="match status" value="1"/>
</dbReference>
<dbReference type="EMBL" id="JALP01000109">
    <property type="protein sequence ID" value="THG90846.1"/>
    <property type="molecule type" value="Genomic_DNA"/>
</dbReference>
<accession>A0A4S4JZU5</accession>
<comment type="similarity">
    <text evidence="3 13">Belongs to the homoserine dehydrogenase family.</text>
</comment>
<evidence type="ECO:0000256" key="3">
    <source>
        <dbReference type="ARBA" id="ARBA00006753"/>
    </source>
</evidence>
<dbReference type="PANTHER" id="PTHR43331:SF1">
    <property type="entry name" value="HOMOSERINE DEHYDROGENASE"/>
    <property type="match status" value="1"/>
</dbReference>
<dbReference type="Proteomes" id="UP000297014">
    <property type="component" value="Unassembled WGS sequence"/>
</dbReference>
<dbReference type="OrthoDB" id="9808167at2"/>
<dbReference type="PROSITE" id="PS01042">
    <property type="entry name" value="HOMOSER_DHGENASE"/>
    <property type="match status" value="1"/>
</dbReference>
<gene>
    <name evidence="16" type="ORF">AJ85_08485</name>
</gene>
<keyword evidence="12" id="KW-0521">NADP</keyword>
<comment type="catalytic activity">
    <reaction evidence="11">
        <text>L-homoserine + NADP(+) = L-aspartate 4-semialdehyde + NADPH + H(+)</text>
        <dbReference type="Rhea" id="RHEA:15761"/>
        <dbReference type="ChEBI" id="CHEBI:15378"/>
        <dbReference type="ChEBI" id="CHEBI:57476"/>
        <dbReference type="ChEBI" id="CHEBI:57783"/>
        <dbReference type="ChEBI" id="CHEBI:58349"/>
        <dbReference type="ChEBI" id="CHEBI:537519"/>
        <dbReference type="EC" id="1.1.1.3"/>
    </reaction>
    <physiologicalReaction direction="right-to-left" evidence="11">
        <dbReference type="Rhea" id="RHEA:15763"/>
    </physiologicalReaction>
</comment>
<name>A0A4S4JZU5_ALKAL</name>
<keyword evidence="8 12" id="KW-0560">Oxidoreductase</keyword>
<feature type="domain" description="Homoserine dehydrogenase catalytic" evidence="14">
    <location>
        <begin position="133"/>
        <end position="311"/>
    </location>
</feature>
<evidence type="ECO:0000256" key="10">
    <source>
        <dbReference type="ARBA" id="ARBA00023167"/>
    </source>
</evidence>
<evidence type="ECO:0000256" key="7">
    <source>
        <dbReference type="ARBA" id="ARBA00022697"/>
    </source>
</evidence>
<keyword evidence="10 12" id="KW-0486">Methionine biosynthesis</keyword>
<evidence type="ECO:0000256" key="6">
    <source>
        <dbReference type="ARBA" id="ARBA00022605"/>
    </source>
</evidence>
<comment type="pathway">
    <text evidence="1 12">Amino-acid biosynthesis; L-threonine biosynthesis; L-threonine from L-aspartate: step 3/5.</text>
</comment>
<evidence type="ECO:0000256" key="2">
    <source>
        <dbReference type="ARBA" id="ARBA00005062"/>
    </source>
</evidence>
<feature type="domain" description="Aspartate/homoserine dehydrogenase NAD-binding" evidence="15">
    <location>
        <begin position="7"/>
        <end position="122"/>
    </location>
</feature>
<evidence type="ECO:0000256" key="13">
    <source>
        <dbReference type="RuleBase" id="RU004171"/>
    </source>
</evidence>
<evidence type="ECO:0000313" key="16">
    <source>
        <dbReference type="EMBL" id="THG90846.1"/>
    </source>
</evidence>
<dbReference type="GO" id="GO:0050661">
    <property type="term" value="F:NADP binding"/>
    <property type="evidence" value="ECO:0007669"/>
    <property type="project" value="InterPro"/>
</dbReference>
<comment type="caution">
    <text evidence="16">The sequence shown here is derived from an EMBL/GenBank/DDBJ whole genome shotgun (WGS) entry which is preliminary data.</text>
</comment>
<proteinExistence type="inferred from homology"/>
<dbReference type="UniPathway" id="UPA00051">
    <property type="reaction ID" value="UER00465"/>
</dbReference>
<evidence type="ECO:0000256" key="1">
    <source>
        <dbReference type="ARBA" id="ARBA00005056"/>
    </source>
</evidence>
<evidence type="ECO:0000259" key="15">
    <source>
        <dbReference type="Pfam" id="PF03447"/>
    </source>
</evidence>
<dbReference type="InterPro" id="IPR001342">
    <property type="entry name" value="HDH_cat"/>
</dbReference>
<protein>
    <recommendedName>
        <fullName evidence="5 12">Homoserine dehydrogenase</fullName>
        <ecNumber evidence="4 12">1.1.1.3</ecNumber>
    </recommendedName>
</protein>
<dbReference type="RefSeq" id="WP_003324364.1">
    <property type="nucleotide sequence ID" value="NZ_ALPT02000058.1"/>
</dbReference>
<evidence type="ECO:0000259" key="14">
    <source>
        <dbReference type="Pfam" id="PF00742"/>
    </source>
</evidence>
<evidence type="ECO:0000256" key="5">
    <source>
        <dbReference type="ARBA" id="ARBA00013376"/>
    </source>
</evidence>
<dbReference type="SUPFAM" id="SSF51735">
    <property type="entry name" value="NAD(P)-binding Rossmann-fold domains"/>
    <property type="match status" value="1"/>
</dbReference>
<dbReference type="SUPFAM" id="SSF55347">
    <property type="entry name" value="Glyceraldehyde-3-phosphate dehydrogenase-like, C-terminal domain"/>
    <property type="match status" value="1"/>
</dbReference>
<sequence>MKIGLIGFGTVGKGVADRIEATKEQLQVKFGQRLTIEGILIKNKNQYVENEHASVITNDWTEFCQKCDYDIIFEAIGGLEPAFSYTEYFLEKGTPVITANKQLVAEYGELLEDIATRNQTYYGYEAAVAGGIPIINVIKGLLTTTPVTKVTGILNGTTNYILTEMKEKGLSFAEALKAAQELGYAESDPTDDIEGYDASYKIRILAKCCFGFWINRENVTRRGLDGIKDWQIELAERLGLTLKIVGEATLFADDIKAEVAPVFFTKEEAFSRISGVTNAVKLQGPAIGELTFTGPGAGKEATANSMVEDFLFHTDFKGHRGGLNSFPLSDDRKDRPSIVFNSEPATLSIEELLHPEAKVIYKEISPDGETFIVTGQPDIKHNQVQVIKIEGLTENIQVNHSLEFSRLTS</sequence>
<dbReference type="GO" id="GO:0009086">
    <property type="term" value="P:methionine biosynthetic process"/>
    <property type="evidence" value="ECO:0007669"/>
    <property type="project" value="UniProtKB-KW"/>
</dbReference>
<dbReference type="InterPro" id="IPR005106">
    <property type="entry name" value="Asp/hSer_DH_NAD-bd"/>
</dbReference>
<dbReference type="FunFam" id="3.30.360.10:FF:000005">
    <property type="entry name" value="Homoserine dehydrogenase"/>
    <property type="match status" value="1"/>
</dbReference>
<dbReference type="AlphaFoldDB" id="A0A4S4JZU5"/>
<dbReference type="Pfam" id="PF00742">
    <property type="entry name" value="Homoserine_dh"/>
    <property type="match status" value="1"/>
</dbReference>
<evidence type="ECO:0000256" key="9">
    <source>
        <dbReference type="ARBA" id="ARBA00023053"/>
    </source>
</evidence>
<dbReference type="InterPro" id="IPR036291">
    <property type="entry name" value="NAD(P)-bd_dom_sf"/>
</dbReference>
<dbReference type="Gene3D" id="3.40.50.720">
    <property type="entry name" value="NAD(P)-binding Rossmann-like Domain"/>
    <property type="match status" value="1"/>
</dbReference>
<evidence type="ECO:0000256" key="8">
    <source>
        <dbReference type="ARBA" id="ARBA00023002"/>
    </source>
</evidence>
<keyword evidence="9" id="KW-0915">Sodium</keyword>
<dbReference type="GO" id="GO:0004412">
    <property type="term" value="F:homoserine dehydrogenase activity"/>
    <property type="evidence" value="ECO:0007669"/>
    <property type="project" value="UniProtKB-EC"/>
</dbReference>
<dbReference type="Gene3D" id="3.30.360.10">
    <property type="entry name" value="Dihydrodipicolinate Reductase, domain 2"/>
    <property type="match status" value="1"/>
</dbReference>
<dbReference type="PANTHER" id="PTHR43331">
    <property type="entry name" value="HOMOSERINE DEHYDROGENASE"/>
    <property type="match status" value="1"/>
</dbReference>
<dbReference type="InterPro" id="IPR019811">
    <property type="entry name" value="HDH_CS"/>
</dbReference>
<evidence type="ECO:0000256" key="4">
    <source>
        <dbReference type="ARBA" id="ARBA00013213"/>
    </source>
</evidence>
<dbReference type="Pfam" id="PF03447">
    <property type="entry name" value="NAD_binding_3"/>
    <property type="match status" value="1"/>
</dbReference>
<dbReference type="GO" id="GO:0009088">
    <property type="term" value="P:threonine biosynthetic process"/>
    <property type="evidence" value="ECO:0007669"/>
    <property type="project" value="UniProtKB-UniPathway"/>
</dbReference>